<keyword evidence="2" id="KW-0547">Nucleotide-binding</keyword>
<dbReference type="PIRSF" id="PIRSF006755">
    <property type="entry name" value="DTB_synth"/>
    <property type="match status" value="1"/>
</dbReference>
<dbReference type="PANTHER" id="PTHR43210:SF5">
    <property type="entry name" value="DETHIOBIOTIN SYNTHETASE"/>
    <property type="match status" value="1"/>
</dbReference>
<feature type="binding site" evidence="2">
    <location>
        <position position="16"/>
    </location>
    <ligand>
        <name>Mg(2+)</name>
        <dbReference type="ChEBI" id="CHEBI:18420"/>
    </ligand>
</feature>
<dbReference type="UniPathway" id="UPA00078">
    <property type="reaction ID" value="UER00161"/>
</dbReference>
<feature type="binding site" evidence="2">
    <location>
        <position position="49"/>
    </location>
    <ligand>
        <name>ATP</name>
        <dbReference type="ChEBI" id="CHEBI:30616"/>
    </ligand>
</feature>
<dbReference type="EMBL" id="CACVAZ010000061">
    <property type="protein sequence ID" value="CAA6809641.1"/>
    <property type="molecule type" value="Genomic_DNA"/>
</dbReference>
<keyword evidence="2" id="KW-0963">Cytoplasm</keyword>
<reference evidence="3" key="1">
    <citation type="submission" date="2020-01" db="EMBL/GenBank/DDBJ databases">
        <authorList>
            <person name="Meier V. D."/>
            <person name="Meier V D."/>
        </authorList>
    </citation>
    <scope>NUCLEOTIDE SEQUENCE</scope>
    <source>
        <strain evidence="3">HLG_WM_MAG_02</strain>
    </source>
</reference>
<dbReference type="InterPro" id="IPR027417">
    <property type="entry name" value="P-loop_NTPase"/>
</dbReference>
<proteinExistence type="inferred from homology"/>
<name>A0A6S6SR55_9BACT</name>
<dbReference type="GO" id="GO:0009102">
    <property type="term" value="P:biotin biosynthetic process"/>
    <property type="evidence" value="ECO:0007669"/>
    <property type="project" value="UniProtKB-UniRule"/>
</dbReference>
<dbReference type="GO" id="GO:0005524">
    <property type="term" value="F:ATP binding"/>
    <property type="evidence" value="ECO:0007669"/>
    <property type="project" value="UniProtKB-UniRule"/>
</dbReference>
<feature type="binding site" evidence="2">
    <location>
        <begin position="114"/>
        <end position="117"/>
    </location>
    <ligand>
        <name>ATP</name>
        <dbReference type="ChEBI" id="CHEBI:30616"/>
    </ligand>
</feature>
<dbReference type="CDD" id="cd03109">
    <property type="entry name" value="DTBS"/>
    <property type="match status" value="1"/>
</dbReference>
<dbReference type="InterPro" id="IPR004472">
    <property type="entry name" value="DTB_synth_BioD"/>
</dbReference>
<protein>
    <recommendedName>
        <fullName evidence="2">ATP-dependent dethiobiotin synthetase BioD</fullName>
        <ecNumber evidence="2">6.3.3.3</ecNumber>
    </recommendedName>
    <alternativeName>
        <fullName evidence="2">DTB synthetase</fullName>
        <shortName evidence="2">DTBS</shortName>
    </alternativeName>
    <alternativeName>
        <fullName evidence="2">Dethiobiotin synthase</fullName>
    </alternativeName>
</protein>
<keyword evidence="2" id="KW-0479">Metal-binding</keyword>
<dbReference type="GO" id="GO:0005829">
    <property type="term" value="C:cytosol"/>
    <property type="evidence" value="ECO:0007669"/>
    <property type="project" value="TreeGrafter"/>
</dbReference>
<feature type="active site" evidence="2">
    <location>
        <position position="37"/>
    </location>
</feature>
<dbReference type="Pfam" id="PF13500">
    <property type="entry name" value="AAA_26"/>
    <property type="match status" value="1"/>
</dbReference>
<comment type="catalytic activity">
    <reaction evidence="2">
        <text>(7R,8S)-7,8-diammoniononanoate + CO2 + ATP = (4R,5S)-dethiobiotin + ADP + phosphate + 3 H(+)</text>
        <dbReference type="Rhea" id="RHEA:15805"/>
        <dbReference type="ChEBI" id="CHEBI:15378"/>
        <dbReference type="ChEBI" id="CHEBI:16526"/>
        <dbReference type="ChEBI" id="CHEBI:30616"/>
        <dbReference type="ChEBI" id="CHEBI:43474"/>
        <dbReference type="ChEBI" id="CHEBI:149469"/>
        <dbReference type="ChEBI" id="CHEBI:149473"/>
        <dbReference type="ChEBI" id="CHEBI:456216"/>
        <dbReference type="EC" id="6.3.3.3"/>
    </reaction>
</comment>
<gene>
    <name evidence="2" type="primary">bioD</name>
    <name evidence="3" type="ORF">HELGO_WM14621</name>
</gene>
<evidence type="ECO:0000256" key="1">
    <source>
        <dbReference type="ARBA" id="ARBA00022756"/>
    </source>
</evidence>
<feature type="binding site" evidence="2">
    <location>
        <begin position="12"/>
        <end position="17"/>
    </location>
    <ligand>
        <name>ATP</name>
        <dbReference type="ChEBI" id="CHEBI:30616"/>
    </ligand>
</feature>
<keyword evidence="2" id="KW-0067">ATP-binding</keyword>
<comment type="similarity">
    <text evidence="2">Belongs to the dethiobiotin synthetase family.</text>
</comment>
<dbReference type="EC" id="6.3.3.3" evidence="2"/>
<dbReference type="Gene3D" id="3.40.50.300">
    <property type="entry name" value="P-loop containing nucleotide triphosphate hydrolases"/>
    <property type="match status" value="1"/>
</dbReference>
<comment type="function">
    <text evidence="2">Catalyzes a mechanistically unusual reaction, the ATP-dependent insertion of CO2 between the N7 and N8 nitrogen atoms of 7,8-diaminopelargonic acid (DAPA, also called 7,8-diammoniononanoate) to form a ureido ring.</text>
</comment>
<comment type="pathway">
    <text evidence="2">Cofactor biosynthesis; biotin biosynthesis; biotin from 7,8-diaminononanoate: step 1/2.</text>
</comment>
<evidence type="ECO:0000313" key="3">
    <source>
        <dbReference type="EMBL" id="CAA6809641.1"/>
    </source>
</evidence>
<dbReference type="SUPFAM" id="SSF52540">
    <property type="entry name" value="P-loop containing nucleoside triphosphate hydrolases"/>
    <property type="match status" value="1"/>
</dbReference>
<comment type="subcellular location">
    <subcellularLocation>
        <location evidence="2">Cytoplasm</location>
    </subcellularLocation>
</comment>
<accession>A0A6S6SR55</accession>
<comment type="cofactor">
    <cofactor evidence="2">
        <name>Mg(2+)</name>
        <dbReference type="ChEBI" id="CHEBI:18420"/>
    </cofactor>
</comment>
<keyword evidence="1 2" id="KW-0093">Biotin biosynthesis</keyword>
<keyword evidence="2 3" id="KW-0436">Ligase</keyword>
<dbReference type="NCBIfam" id="TIGR00347">
    <property type="entry name" value="bioD"/>
    <property type="match status" value="1"/>
</dbReference>
<feature type="binding site" evidence="2">
    <location>
        <position position="114"/>
    </location>
    <ligand>
        <name>Mg(2+)</name>
        <dbReference type="ChEBI" id="CHEBI:18420"/>
    </ligand>
</feature>
<sequence>MNPLFVTATNTNVGKTYTTLKLIESFSKQGIFVGVCKPIETGVITEPLDAKELLEEVQKYNPKFKSLKPKDITAYTFELPAAPFCADVEQIIKIKKIKNKINELQNLCDLLIIEGAGGLMVPITKEYKMIDLAKDLNLNTLLVTPSKLGCINDTLLSIEALKNANISFDWCVNVFEDKDKFEEVTQPYYNAVFDKWWKLNEGLDKFTNSI</sequence>
<comment type="caution">
    <text evidence="2">Lacks conserved residue(s) required for the propagation of feature annotation.</text>
</comment>
<comment type="subunit">
    <text evidence="2">Homodimer.</text>
</comment>
<feature type="binding site" evidence="2">
    <location>
        <position position="41"/>
    </location>
    <ligand>
        <name>substrate</name>
    </ligand>
</feature>
<dbReference type="GO" id="GO:0004141">
    <property type="term" value="F:dethiobiotin synthase activity"/>
    <property type="evidence" value="ECO:0007669"/>
    <property type="project" value="UniProtKB-UniRule"/>
</dbReference>
<organism evidence="3">
    <name type="scientific">uncultured Sulfurovum sp</name>
    <dbReference type="NCBI Taxonomy" id="269237"/>
    <lineage>
        <taxon>Bacteria</taxon>
        <taxon>Pseudomonadati</taxon>
        <taxon>Campylobacterota</taxon>
        <taxon>Epsilonproteobacteria</taxon>
        <taxon>Campylobacterales</taxon>
        <taxon>Sulfurovaceae</taxon>
        <taxon>Sulfurovum</taxon>
        <taxon>environmental samples</taxon>
    </lineage>
</organism>
<dbReference type="HAMAP" id="MF_00336">
    <property type="entry name" value="BioD"/>
    <property type="match status" value="1"/>
</dbReference>
<feature type="binding site" evidence="2">
    <location>
        <position position="49"/>
    </location>
    <ligand>
        <name>Mg(2+)</name>
        <dbReference type="ChEBI" id="CHEBI:18420"/>
    </ligand>
</feature>
<dbReference type="GO" id="GO:0000287">
    <property type="term" value="F:magnesium ion binding"/>
    <property type="evidence" value="ECO:0007669"/>
    <property type="project" value="UniProtKB-UniRule"/>
</dbReference>
<keyword evidence="2" id="KW-0460">Magnesium</keyword>
<dbReference type="AlphaFoldDB" id="A0A6S6SR55"/>
<evidence type="ECO:0000256" key="2">
    <source>
        <dbReference type="HAMAP-Rule" id="MF_00336"/>
    </source>
</evidence>
<dbReference type="PANTHER" id="PTHR43210">
    <property type="entry name" value="DETHIOBIOTIN SYNTHETASE"/>
    <property type="match status" value="1"/>
</dbReference>